<dbReference type="OrthoDB" id="460829at2"/>
<dbReference type="GO" id="GO:0051304">
    <property type="term" value="P:chromosome separation"/>
    <property type="evidence" value="ECO:0007669"/>
    <property type="project" value="InterPro"/>
</dbReference>
<dbReference type="InterPro" id="IPR005234">
    <property type="entry name" value="ScpB_csome_segregation"/>
</dbReference>
<evidence type="ECO:0000256" key="4">
    <source>
        <dbReference type="ARBA" id="ARBA00023306"/>
    </source>
</evidence>
<dbReference type="Gene3D" id="1.10.10.10">
    <property type="entry name" value="Winged helix-like DNA-binding domain superfamily/Winged helix DNA-binding domain"/>
    <property type="match status" value="2"/>
</dbReference>
<dbReference type="PANTHER" id="PTHR34298">
    <property type="entry name" value="SEGREGATION AND CONDENSATION PROTEIN B"/>
    <property type="match status" value="1"/>
</dbReference>
<evidence type="ECO:0000313" key="7">
    <source>
        <dbReference type="Proteomes" id="UP000010366"/>
    </source>
</evidence>
<dbReference type="PATRIC" id="fig|1173020.3.peg.6422"/>
<dbReference type="NCBIfam" id="TIGR00281">
    <property type="entry name" value="SMC-Scp complex subunit ScpB"/>
    <property type="match status" value="1"/>
</dbReference>
<keyword evidence="7" id="KW-1185">Reference proteome</keyword>
<evidence type="ECO:0000256" key="3">
    <source>
        <dbReference type="ARBA" id="ARBA00022829"/>
    </source>
</evidence>
<evidence type="ECO:0000256" key="2">
    <source>
        <dbReference type="ARBA" id="ARBA00022618"/>
    </source>
</evidence>
<dbReference type="eggNOG" id="COG1386">
    <property type="taxonomic scope" value="Bacteria"/>
</dbReference>
<dbReference type="KEGG" id="cmp:Cha6605_5587"/>
<dbReference type="EMBL" id="CP003600">
    <property type="protein sequence ID" value="AFY96462.1"/>
    <property type="molecule type" value="Genomic_DNA"/>
</dbReference>
<dbReference type="GO" id="GO:0051301">
    <property type="term" value="P:cell division"/>
    <property type="evidence" value="ECO:0007669"/>
    <property type="project" value="UniProtKB-KW"/>
</dbReference>
<dbReference type="AlphaFoldDB" id="K9UMY1"/>
<feature type="compositionally biased region" description="Acidic residues" evidence="5">
    <location>
        <begin position="168"/>
        <end position="182"/>
    </location>
</feature>
<dbReference type="SUPFAM" id="SSF46785">
    <property type="entry name" value="Winged helix' DNA-binding domain"/>
    <property type="match status" value="2"/>
</dbReference>
<feature type="region of interest" description="Disordered" evidence="5">
    <location>
        <begin position="168"/>
        <end position="196"/>
    </location>
</feature>
<proteinExistence type="predicted"/>
<dbReference type="PIRSF" id="PIRSF019345">
    <property type="entry name" value="ScpB"/>
    <property type="match status" value="1"/>
</dbReference>
<evidence type="ECO:0000313" key="6">
    <source>
        <dbReference type="EMBL" id="AFY96462.1"/>
    </source>
</evidence>
<dbReference type="Pfam" id="PF04079">
    <property type="entry name" value="SMC_ScpB"/>
    <property type="match status" value="1"/>
</dbReference>
<keyword evidence="1" id="KW-0963">Cytoplasm</keyword>
<dbReference type="STRING" id="1173020.Cha6605_5587"/>
<keyword evidence="2" id="KW-0132">Cell division</keyword>
<gene>
    <name evidence="6" type="ORF">Cha6605_5587</name>
</gene>
<evidence type="ECO:0000256" key="1">
    <source>
        <dbReference type="ARBA" id="ARBA00022490"/>
    </source>
</evidence>
<protein>
    <submittedName>
        <fullName evidence="6">Segregation and condensation protein B</fullName>
    </submittedName>
</protein>
<dbReference type="RefSeq" id="WP_015162544.1">
    <property type="nucleotide sequence ID" value="NC_019697.1"/>
</dbReference>
<keyword evidence="4" id="KW-0131">Cell cycle</keyword>
<accession>K9UMY1</accession>
<dbReference type="Proteomes" id="UP000010366">
    <property type="component" value="Chromosome"/>
</dbReference>
<keyword evidence="3" id="KW-0159">Chromosome partition</keyword>
<name>K9UMY1_CHAP6</name>
<dbReference type="HOGENOM" id="CLU_045647_6_0_3"/>
<reference evidence="6 7" key="1">
    <citation type="submission" date="2012-05" db="EMBL/GenBank/DDBJ databases">
        <title>Finished chromosome of genome of Chamaesiphon sp. PCC 6605.</title>
        <authorList>
            <consortium name="US DOE Joint Genome Institute"/>
            <person name="Gugger M."/>
            <person name="Coursin T."/>
            <person name="Rippka R."/>
            <person name="Tandeau De Marsac N."/>
            <person name="Huntemann M."/>
            <person name="Wei C.-L."/>
            <person name="Han J."/>
            <person name="Detter J.C."/>
            <person name="Han C."/>
            <person name="Tapia R."/>
            <person name="Chen A."/>
            <person name="Kyrpides N."/>
            <person name="Mavromatis K."/>
            <person name="Markowitz V."/>
            <person name="Szeto E."/>
            <person name="Ivanova N."/>
            <person name="Pagani I."/>
            <person name="Pati A."/>
            <person name="Goodwin L."/>
            <person name="Nordberg H.P."/>
            <person name="Cantor M.N."/>
            <person name="Hua S.X."/>
            <person name="Woyke T."/>
            <person name="Kerfeld C.A."/>
        </authorList>
    </citation>
    <scope>NUCLEOTIDE SEQUENCE [LARGE SCALE GENOMIC DNA]</scope>
    <source>
        <strain evidence="7">ATCC 27169 / PCC 6605</strain>
    </source>
</reference>
<dbReference type="InterPro" id="IPR036388">
    <property type="entry name" value="WH-like_DNA-bd_sf"/>
</dbReference>
<sequence length="196" mass="21562">MFRLSSQIEAILYLKGQPLDLAVIAECAGCDRDAAETAMMELMDDYAHRDSALEVVETPKGYTLQLRGSFQTLIDKMIPPEIGTGALRTLAAIAIKGSISQTDLVELRGSGAYQHVQELVEVGFVRKRRQSGSRSSLLQVTDKFHRTYELNDLPIQLPVAAIPKLADEEDVANIEPPDEDSGVDFTTEVDSNSENH</sequence>
<dbReference type="InterPro" id="IPR036390">
    <property type="entry name" value="WH_DNA-bd_sf"/>
</dbReference>
<organism evidence="6 7">
    <name type="scientific">Chamaesiphon minutus (strain ATCC 27169 / PCC 6605)</name>
    <dbReference type="NCBI Taxonomy" id="1173020"/>
    <lineage>
        <taxon>Bacteria</taxon>
        <taxon>Bacillati</taxon>
        <taxon>Cyanobacteriota</taxon>
        <taxon>Cyanophyceae</taxon>
        <taxon>Gomontiellales</taxon>
        <taxon>Chamaesiphonaceae</taxon>
        <taxon>Chamaesiphon</taxon>
    </lineage>
</organism>
<evidence type="ECO:0000256" key="5">
    <source>
        <dbReference type="SAM" id="MobiDB-lite"/>
    </source>
</evidence>
<dbReference type="PANTHER" id="PTHR34298:SF2">
    <property type="entry name" value="SEGREGATION AND CONDENSATION PROTEIN B"/>
    <property type="match status" value="1"/>
</dbReference>